<sequence>MPHRVAPGRAPGLAQIRVHERIARLRTDKLSPTVLKITWVGFVFLHFACFVYFTFTAWCYWKLPGTRLDAWLSLLYIGLGTEYHRMIALIHLSVAIVHAAYIIWMIGWSYWKNDVVFAIYNVVKVPVHLDGVGEDYPLIAPVKEGFCWTYRAVFTRDGFLGVDGPNFDFVLLCREIVETALQTQQAYRMSLLLPRRELNRGYVALLVLNCWSTALVHSYFRNHATRRRLLALICDCILDLVSSVGITSLLVIMYIPDFEFETYGFPFLKWYEDVWRVHAMSEFQMILVASWEDLAMRFIFALSILGNMNNIKKLIRARPMKRVRRATNARHRATVVAPFHASLATIKKNFDGVDRESLHFWVGKATEMGFFMWGLAVLILHLYAESAPDLSQCKMQVKPWTTSQLSCSLLELNCFESGFSGSKSEVSEQWSEFDPATVIRVVIRHCPALDLPVMLTEFSGLKEFKIYNSSITSWDEDAAFTQAFHPMLTTLFLIRVNMTNGELPLGLQADNLPQSLEDIEFCVTNLRSLPDDLDVKWPQYASIYLEASQFQKVPLSLVRLAPYDLSLSLNPIAAIPEELFESESVAYLSFGGTLISELPENVSNLASSMYDINLSDTNISFFWSWIDPLVITPSNAPPISAGGTPYCLDILRILEKRQTAFAISPPEHIDQSILNDASVDNWDILEKAVYCEEEDSTWYPLDFEDEYSKII</sequence>
<evidence type="ECO:0000313" key="3">
    <source>
        <dbReference type="Proteomes" id="UP000028582"/>
    </source>
</evidence>
<keyword evidence="1" id="KW-0812">Transmembrane</keyword>
<keyword evidence="1" id="KW-0472">Membrane</keyword>
<dbReference type="SUPFAM" id="SSF52058">
    <property type="entry name" value="L domain-like"/>
    <property type="match status" value="1"/>
</dbReference>
<keyword evidence="1" id="KW-1133">Transmembrane helix</keyword>
<name>A0A080Z4Y7_PHYNI</name>
<comment type="caution">
    <text evidence="2">The sequence shown here is derived from an EMBL/GenBank/DDBJ whole genome shotgun (WGS) entry which is preliminary data.</text>
</comment>
<dbReference type="Gene3D" id="3.80.10.10">
    <property type="entry name" value="Ribonuclease Inhibitor"/>
    <property type="match status" value="1"/>
</dbReference>
<dbReference type="EMBL" id="ANJA01003735">
    <property type="protein sequence ID" value="ETO61698.1"/>
    <property type="molecule type" value="Genomic_DNA"/>
</dbReference>
<dbReference type="OrthoDB" id="160860at2759"/>
<dbReference type="Proteomes" id="UP000028582">
    <property type="component" value="Unassembled WGS sequence"/>
</dbReference>
<accession>A0A080Z4Y7</accession>
<reference evidence="2 3" key="1">
    <citation type="submission" date="2013-11" db="EMBL/GenBank/DDBJ databases">
        <title>The Genome Sequence of Phytophthora parasitica P1976.</title>
        <authorList>
            <consortium name="The Broad Institute Genomics Platform"/>
            <person name="Russ C."/>
            <person name="Tyler B."/>
            <person name="Panabieres F."/>
            <person name="Shan W."/>
            <person name="Tripathy S."/>
            <person name="Grunwald N."/>
            <person name="Machado M."/>
            <person name="Johnson C.S."/>
            <person name="Walker B."/>
            <person name="Young S."/>
            <person name="Zeng Q."/>
            <person name="Gargeya S."/>
            <person name="Fitzgerald M."/>
            <person name="Haas B."/>
            <person name="Abouelleil A."/>
            <person name="Allen A.W."/>
            <person name="Alvarado L."/>
            <person name="Arachchi H.M."/>
            <person name="Berlin A.M."/>
            <person name="Chapman S.B."/>
            <person name="Gainer-Dewar J."/>
            <person name="Goldberg J."/>
            <person name="Griggs A."/>
            <person name="Gujja S."/>
            <person name="Hansen M."/>
            <person name="Howarth C."/>
            <person name="Imamovic A."/>
            <person name="Ireland A."/>
            <person name="Larimer J."/>
            <person name="McCowan C."/>
            <person name="Murphy C."/>
            <person name="Pearson M."/>
            <person name="Poon T.W."/>
            <person name="Priest M."/>
            <person name="Roberts A."/>
            <person name="Saif S."/>
            <person name="Shea T."/>
            <person name="Sisk P."/>
            <person name="Sykes S."/>
            <person name="Wortman J."/>
            <person name="Nusbaum C."/>
            <person name="Birren B."/>
        </authorList>
    </citation>
    <scope>NUCLEOTIDE SEQUENCE [LARGE SCALE GENOMIC DNA]</scope>
    <source>
        <strain evidence="2 3">P1976</strain>
    </source>
</reference>
<proteinExistence type="predicted"/>
<feature type="transmembrane region" description="Helical" evidence="1">
    <location>
        <begin position="232"/>
        <end position="255"/>
    </location>
</feature>
<evidence type="ECO:0000313" key="2">
    <source>
        <dbReference type="EMBL" id="ETO61698.1"/>
    </source>
</evidence>
<dbReference type="AlphaFoldDB" id="A0A080Z4Y7"/>
<organism evidence="2 3">
    <name type="scientific">Phytophthora nicotianae P1976</name>
    <dbReference type="NCBI Taxonomy" id="1317066"/>
    <lineage>
        <taxon>Eukaryota</taxon>
        <taxon>Sar</taxon>
        <taxon>Stramenopiles</taxon>
        <taxon>Oomycota</taxon>
        <taxon>Peronosporomycetes</taxon>
        <taxon>Peronosporales</taxon>
        <taxon>Peronosporaceae</taxon>
        <taxon>Phytophthora</taxon>
    </lineage>
</organism>
<protein>
    <submittedName>
        <fullName evidence="2">Uncharacterized protein</fullName>
    </submittedName>
</protein>
<dbReference type="InterPro" id="IPR032675">
    <property type="entry name" value="LRR_dom_sf"/>
</dbReference>
<feature type="transmembrane region" description="Helical" evidence="1">
    <location>
        <begin position="37"/>
        <end position="61"/>
    </location>
</feature>
<gene>
    <name evidence="2" type="ORF">F444_20325</name>
</gene>
<evidence type="ECO:0000256" key="1">
    <source>
        <dbReference type="SAM" id="Phobius"/>
    </source>
</evidence>
<feature type="transmembrane region" description="Helical" evidence="1">
    <location>
        <begin position="89"/>
        <end position="111"/>
    </location>
</feature>